<evidence type="ECO:0000313" key="1">
    <source>
        <dbReference type="EMBL" id="KAF2177441.1"/>
    </source>
</evidence>
<sequence length="832" mass="94158">MGFLPQAIDQSASYIKQNGISLEDYLQRFKSEPDKVLGFEDGYTSKRSAIAKQFRMILHSLERESPNSVCFLRLLSLFEPEAIPIFTGWKRFDPSELTSKPSSTILQRISACITCFPQPKRTGREILSSEPLASLEATTKSITTTETMAGKLRDLSLVRRPSESRALWMHDLTRYFVSQSIPSEDRSSWICAAIDILYHTFPNHDITAKERAVVDLFLPQAEALIKRAIEGEVEKASYAKLISICGRAYHNRGAYDRALECYNVALPLFDSSLGRENPKTIALLHSIGWSYRETGRMDLCEQFHWKTLEARERTFGKESPEALESINDLSSCIERQGRLKEAEKYFLLSYQRTKLASGQKHPTFLACAHNLALCYANQGRLDEAVNLYRQTLTTSEDVLGPEAEGTLKTLGNLAVAVDHQGYLAEAEALYSRALRYYTETLGHNHLLTLRVRSNISGLFRLMGRFEDSERIGREVLEEFLKVVGPEHFHSLIAFYDVAEILHEQGRMHEAQNYYDHSVNFMAEVSPEHPLLFRTIDALGILQREMGNFATASEFTNRAFEGNKKLLDWEDPYTLMTANNVAEQLHAEGKYQEALGLYRQTLVSLEELVGPKHPHCMMLLNNIGRLVWDSGEGDPEAYFIQALEGYTAILGDGHCCTLAVSLNLCRQNFSMGNFAEIEKNLRQIRDKFQTAVGAHHPYISLTNCFLGITLAAQGSMPEARKYLELSRNGYSKNLGLEHYNCIFSACILVRVLRILGDRDAADAILSTIDLTNLFQHIPDSNVACIAAWHSIFAFDAEGFDWGMRVPLQWGETTRLRWGRKTCWREAEKAALGD</sequence>
<dbReference type="Pfam" id="PF13374">
    <property type="entry name" value="TPR_10"/>
    <property type="match status" value="2"/>
</dbReference>
<reference evidence="1" key="1">
    <citation type="journal article" date="2020" name="Stud. Mycol.">
        <title>101 Dothideomycetes genomes: a test case for predicting lifestyles and emergence of pathogens.</title>
        <authorList>
            <person name="Haridas S."/>
            <person name="Albert R."/>
            <person name="Binder M."/>
            <person name="Bloem J."/>
            <person name="Labutti K."/>
            <person name="Salamov A."/>
            <person name="Andreopoulos B."/>
            <person name="Baker S."/>
            <person name="Barry K."/>
            <person name="Bills G."/>
            <person name="Bluhm B."/>
            <person name="Cannon C."/>
            <person name="Castanera R."/>
            <person name="Culley D."/>
            <person name="Daum C."/>
            <person name="Ezra D."/>
            <person name="Gonzalez J."/>
            <person name="Henrissat B."/>
            <person name="Kuo A."/>
            <person name="Liang C."/>
            <person name="Lipzen A."/>
            <person name="Lutzoni F."/>
            <person name="Magnuson J."/>
            <person name="Mondo S."/>
            <person name="Nolan M."/>
            <person name="Ohm R."/>
            <person name="Pangilinan J."/>
            <person name="Park H.-J."/>
            <person name="Ramirez L."/>
            <person name="Alfaro M."/>
            <person name="Sun H."/>
            <person name="Tritt A."/>
            <person name="Yoshinaga Y."/>
            <person name="Zwiers L.-H."/>
            <person name="Turgeon B."/>
            <person name="Goodwin S."/>
            <person name="Spatafora J."/>
            <person name="Crous P."/>
            <person name="Grigoriev I."/>
        </authorList>
    </citation>
    <scope>NUCLEOTIDE SEQUENCE</scope>
    <source>
        <strain evidence="1">CBS 207.26</strain>
    </source>
</reference>
<keyword evidence="2" id="KW-1185">Reference proteome</keyword>
<organism evidence="1 2">
    <name type="scientific">Zopfia rhizophila CBS 207.26</name>
    <dbReference type="NCBI Taxonomy" id="1314779"/>
    <lineage>
        <taxon>Eukaryota</taxon>
        <taxon>Fungi</taxon>
        <taxon>Dikarya</taxon>
        <taxon>Ascomycota</taxon>
        <taxon>Pezizomycotina</taxon>
        <taxon>Dothideomycetes</taxon>
        <taxon>Dothideomycetes incertae sedis</taxon>
        <taxon>Zopfiaceae</taxon>
        <taxon>Zopfia</taxon>
    </lineage>
</organism>
<protein>
    <submittedName>
        <fullName evidence="1">TPR-like protein</fullName>
    </submittedName>
</protein>
<dbReference type="PANTHER" id="PTHR46082">
    <property type="entry name" value="ATP/GTP-BINDING PROTEIN-RELATED"/>
    <property type="match status" value="1"/>
</dbReference>
<evidence type="ECO:0000313" key="2">
    <source>
        <dbReference type="Proteomes" id="UP000800200"/>
    </source>
</evidence>
<dbReference type="Gene3D" id="1.25.40.10">
    <property type="entry name" value="Tetratricopeptide repeat domain"/>
    <property type="match status" value="4"/>
</dbReference>
<dbReference type="InterPro" id="IPR053137">
    <property type="entry name" value="NLR-like"/>
</dbReference>
<dbReference type="AlphaFoldDB" id="A0A6A6DDA7"/>
<dbReference type="Pfam" id="PF13424">
    <property type="entry name" value="TPR_12"/>
    <property type="match status" value="3"/>
</dbReference>
<accession>A0A6A6DDA7</accession>
<name>A0A6A6DDA7_9PEZI</name>
<proteinExistence type="predicted"/>
<dbReference type="SUPFAM" id="SSF48452">
    <property type="entry name" value="TPR-like"/>
    <property type="match status" value="4"/>
</dbReference>
<dbReference type="InterPro" id="IPR011990">
    <property type="entry name" value="TPR-like_helical_dom_sf"/>
</dbReference>
<dbReference type="SMART" id="SM00028">
    <property type="entry name" value="TPR"/>
    <property type="match status" value="7"/>
</dbReference>
<gene>
    <name evidence="1" type="ORF">K469DRAFT_807580</name>
</gene>
<dbReference type="OrthoDB" id="626167at2759"/>
<dbReference type="EMBL" id="ML994688">
    <property type="protein sequence ID" value="KAF2177441.1"/>
    <property type="molecule type" value="Genomic_DNA"/>
</dbReference>
<dbReference type="InterPro" id="IPR019734">
    <property type="entry name" value="TPR_rpt"/>
</dbReference>
<dbReference type="Proteomes" id="UP000800200">
    <property type="component" value="Unassembled WGS sequence"/>
</dbReference>
<dbReference type="PANTHER" id="PTHR46082:SF6">
    <property type="entry name" value="AAA+ ATPASE DOMAIN-CONTAINING PROTEIN-RELATED"/>
    <property type="match status" value="1"/>
</dbReference>